<protein>
    <submittedName>
        <fullName evidence="1">Uncharacterized protein</fullName>
    </submittedName>
</protein>
<evidence type="ECO:0000313" key="1">
    <source>
        <dbReference type="EMBL" id="JAD92022.1"/>
    </source>
</evidence>
<organism evidence="1">
    <name type="scientific">Arundo donax</name>
    <name type="common">Giant reed</name>
    <name type="synonym">Donax arundinaceus</name>
    <dbReference type="NCBI Taxonomy" id="35708"/>
    <lineage>
        <taxon>Eukaryota</taxon>
        <taxon>Viridiplantae</taxon>
        <taxon>Streptophyta</taxon>
        <taxon>Embryophyta</taxon>
        <taxon>Tracheophyta</taxon>
        <taxon>Spermatophyta</taxon>
        <taxon>Magnoliopsida</taxon>
        <taxon>Liliopsida</taxon>
        <taxon>Poales</taxon>
        <taxon>Poaceae</taxon>
        <taxon>PACMAD clade</taxon>
        <taxon>Arundinoideae</taxon>
        <taxon>Arundineae</taxon>
        <taxon>Arundo</taxon>
    </lineage>
</organism>
<dbReference type="EMBL" id="GBRH01205873">
    <property type="protein sequence ID" value="JAD92022.1"/>
    <property type="molecule type" value="Transcribed_RNA"/>
</dbReference>
<proteinExistence type="predicted"/>
<sequence>MIAVGKSEATCFTAARISSDISAFSGLSTIGERVPS</sequence>
<accession>A0A0A9E7R6</accession>
<name>A0A0A9E7R6_ARUDO</name>
<reference evidence="1" key="2">
    <citation type="journal article" date="2015" name="Data Brief">
        <title>Shoot transcriptome of the giant reed, Arundo donax.</title>
        <authorList>
            <person name="Barrero R.A."/>
            <person name="Guerrero F.D."/>
            <person name="Moolhuijzen P."/>
            <person name="Goolsby J.A."/>
            <person name="Tidwell J."/>
            <person name="Bellgard S.E."/>
            <person name="Bellgard M.I."/>
        </authorList>
    </citation>
    <scope>NUCLEOTIDE SEQUENCE</scope>
    <source>
        <tissue evidence="1">Shoot tissue taken approximately 20 cm above the soil surface</tissue>
    </source>
</reference>
<dbReference type="AlphaFoldDB" id="A0A0A9E7R6"/>
<reference evidence="1" key="1">
    <citation type="submission" date="2014-09" db="EMBL/GenBank/DDBJ databases">
        <authorList>
            <person name="Magalhaes I.L.F."/>
            <person name="Oliveira U."/>
            <person name="Santos F.R."/>
            <person name="Vidigal T.H.D.A."/>
            <person name="Brescovit A.D."/>
            <person name="Santos A.J."/>
        </authorList>
    </citation>
    <scope>NUCLEOTIDE SEQUENCE</scope>
    <source>
        <tissue evidence="1">Shoot tissue taken approximately 20 cm above the soil surface</tissue>
    </source>
</reference>